<feature type="domain" description="SH2" evidence="4">
    <location>
        <begin position="683"/>
        <end position="763"/>
    </location>
</feature>
<organism evidence="5 6">
    <name type="scientific">Caerostris darwini</name>
    <dbReference type="NCBI Taxonomy" id="1538125"/>
    <lineage>
        <taxon>Eukaryota</taxon>
        <taxon>Metazoa</taxon>
        <taxon>Ecdysozoa</taxon>
        <taxon>Arthropoda</taxon>
        <taxon>Chelicerata</taxon>
        <taxon>Arachnida</taxon>
        <taxon>Araneae</taxon>
        <taxon>Araneomorphae</taxon>
        <taxon>Entelegynae</taxon>
        <taxon>Araneoidea</taxon>
        <taxon>Araneidae</taxon>
        <taxon>Caerostris</taxon>
    </lineage>
</organism>
<feature type="region of interest" description="Disordered" evidence="3">
    <location>
        <begin position="612"/>
        <end position="644"/>
    </location>
</feature>
<feature type="region of interest" description="Disordered" evidence="3">
    <location>
        <begin position="366"/>
        <end position="388"/>
    </location>
</feature>
<evidence type="ECO:0000313" key="6">
    <source>
        <dbReference type="Proteomes" id="UP001054837"/>
    </source>
</evidence>
<comment type="caution">
    <text evidence="5">The sequence shown here is derived from an EMBL/GenBank/DDBJ whole genome shotgun (WGS) entry which is preliminary data.</text>
</comment>
<gene>
    <name evidence="5" type="primary">AVEN_194472_1</name>
    <name evidence="5" type="ORF">CDAR_221571</name>
</gene>
<evidence type="ECO:0000256" key="1">
    <source>
        <dbReference type="ARBA" id="ARBA00022999"/>
    </source>
</evidence>
<accession>A0AAV4WNH8</accession>
<dbReference type="InterPro" id="IPR036860">
    <property type="entry name" value="SH2_dom_sf"/>
</dbReference>
<feature type="compositionally biased region" description="Acidic residues" evidence="3">
    <location>
        <begin position="13"/>
        <end position="25"/>
    </location>
</feature>
<evidence type="ECO:0000313" key="5">
    <source>
        <dbReference type="EMBL" id="GIY83510.1"/>
    </source>
</evidence>
<keyword evidence="6" id="KW-1185">Reference proteome</keyword>
<dbReference type="SMART" id="SM00252">
    <property type="entry name" value="SH2"/>
    <property type="match status" value="1"/>
</dbReference>
<dbReference type="EMBL" id="BPLQ01014830">
    <property type="protein sequence ID" value="GIY83510.1"/>
    <property type="molecule type" value="Genomic_DNA"/>
</dbReference>
<dbReference type="GO" id="GO:0007169">
    <property type="term" value="P:cell surface receptor protein tyrosine kinase signaling pathway"/>
    <property type="evidence" value="ECO:0007669"/>
    <property type="project" value="TreeGrafter"/>
</dbReference>
<dbReference type="InterPro" id="IPR000980">
    <property type="entry name" value="SH2"/>
</dbReference>
<dbReference type="GO" id="GO:0035556">
    <property type="term" value="P:intracellular signal transduction"/>
    <property type="evidence" value="ECO:0007669"/>
    <property type="project" value="TreeGrafter"/>
</dbReference>
<dbReference type="PROSITE" id="PS50001">
    <property type="entry name" value="SH2"/>
    <property type="match status" value="1"/>
</dbReference>
<dbReference type="Pfam" id="PF00017">
    <property type="entry name" value="SH2"/>
    <property type="match status" value="1"/>
</dbReference>
<feature type="region of interest" description="Disordered" evidence="3">
    <location>
        <begin position="1"/>
        <end position="32"/>
    </location>
</feature>
<evidence type="ECO:0000256" key="2">
    <source>
        <dbReference type="PROSITE-ProRule" id="PRU00191"/>
    </source>
</evidence>
<dbReference type="AlphaFoldDB" id="A0AAV4WNH8"/>
<protein>
    <submittedName>
        <fullName evidence="5">SH2 domain-containing protein</fullName>
    </submittedName>
</protein>
<dbReference type="PANTHER" id="PTHR14098:SF14">
    <property type="entry name" value="SH2 DOMAIN-CONTAINING PROTEIN"/>
    <property type="match status" value="1"/>
</dbReference>
<dbReference type="InterPro" id="IPR051751">
    <property type="entry name" value="Immunoreceptor_sig_adapters"/>
</dbReference>
<proteinExistence type="predicted"/>
<dbReference type="Proteomes" id="UP001054837">
    <property type="component" value="Unassembled WGS sequence"/>
</dbReference>
<dbReference type="Gene3D" id="3.30.505.10">
    <property type="entry name" value="SH2 domain"/>
    <property type="match status" value="1"/>
</dbReference>
<sequence length="791" mass="89421">MSLSENRMLNCESENEDDWGSDFEDSDNHPYSQEIEDNRINEIREANLLRELSNNMNDLNTTSDDITQIVGMTAENSVAKDKKTGAIHKTGFTYLSSMHNVNINKSNQANKQNSESSDIPQNEVSENAYENVKQMNNLQKHMVRQPSDSDNLSPNQVVNDMQQRKQGLTNETASKNTPRKLKPEAFNFLNKLSKSKEPSTKSEENGMNANKIRKHLMPTAFSYAENLRQTQMGHFITTPDPNSNELSNNTSIEPHSESMSGNYETINENVASGVSNDTRSQDYNSIIDETVKPPLPSRPPPVFKYPLGTFSNPNSVPSEDVIQNTLPPELPRSLPARSKIMHSVSAPESSLGNVNILENRLSYPDKKRQPTARPIHNKPFRPLPSLPIATVEKTETSVPQSDMFPFQYPRPILNTLKTSEVIPYEASIIPGTSNSTAMQSIYPTEELMLNETRDHHTANNSVIQKEVFLTPQQRLAQIITNQSSVTKDVLVSQHRVTSAIASRIAKSQNIIDPKEKKTDEPSHIIPHEQQDTNSRMISRRSVQYEEPLKEDNIEPKLSNFETRENTNPRRFTDQEDIINFISRPMLPEKAIPMQRSVSCTSLVQSIKGLSVWGKPEKSKRTSDGPYYPKKSSKDTSPVSLKKAPFPKPSSITVIPASEAPDPYHGKNHIPAAEEKNMLMQYPWYHNVDSKETQLRLFNMGNDGAFLIRPSSKPTDSIQNTICILFSGRIRNVHIRQTPDGQYALGSKNQTFPSLLELVRYHKEVPIEIQPYEKNRKSQMIKVLLKETPPKI</sequence>
<keyword evidence="1 2" id="KW-0727">SH2 domain</keyword>
<evidence type="ECO:0000256" key="3">
    <source>
        <dbReference type="SAM" id="MobiDB-lite"/>
    </source>
</evidence>
<name>A0AAV4WNH8_9ARAC</name>
<dbReference type="PANTHER" id="PTHR14098">
    <property type="entry name" value="SH2 DOMAIN CONTAINING PROTEIN"/>
    <property type="match status" value="1"/>
</dbReference>
<evidence type="ECO:0000259" key="4">
    <source>
        <dbReference type="PROSITE" id="PS50001"/>
    </source>
</evidence>
<dbReference type="SUPFAM" id="SSF55550">
    <property type="entry name" value="SH2 domain"/>
    <property type="match status" value="1"/>
</dbReference>
<reference evidence="5 6" key="1">
    <citation type="submission" date="2021-06" db="EMBL/GenBank/DDBJ databases">
        <title>Caerostris darwini draft genome.</title>
        <authorList>
            <person name="Kono N."/>
            <person name="Arakawa K."/>
        </authorList>
    </citation>
    <scope>NUCLEOTIDE SEQUENCE [LARGE SCALE GENOMIC DNA]</scope>
</reference>
<dbReference type="GO" id="GO:0005737">
    <property type="term" value="C:cytoplasm"/>
    <property type="evidence" value="ECO:0007669"/>
    <property type="project" value="UniProtKB-ARBA"/>
</dbReference>